<protein>
    <recommendedName>
        <fullName evidence="3">Immunity protein 50</fullName>
    </recommendedName>
</protein>
<dbReference type="AlphaFoldDB" id="A0A1H7ZLE5"/>
<sequence>MRVEFPRFPDLAPSDWTAAGCDRFEAQIGFIAVGEDLRMRGVPDSTVINIELGPRVPTPERRIRIAVNSPGFSLEFSAHALKVGHLNAYRSGGTDPYTARRWFESRLDQHVHREVLPPTTSAVFYGRM</sequence>
<dbReference type="STRING" id="235985.SAMN05414137_13613"/>
<dbReference type="OrthoDB" id="2867502at2"/>
<accession>A0A1H7ZLE5</accession>
<name>A0A1H7ZLE5_STRJI</name>
<proteinExistence type="predicted"/>
<evidence type="ECO:0008006" key="3">
    <source>
        <dbReference type="Google" id="ProtNLM"/>
    </source>
</evidence>
<gene>
    <name evidence="1" type="ORF">SAMN05414137_13613</name>
</gene>
<organism evidence="1 2">
    <name type="scientific">Streptacidiphilus jiangxiensis</name>
    <dbReference type="NCBI Taxonomy" id="235985"/>
    <lineage>
        <taxon>Bacteria</taxon>
        <taxon>Bacillati</taxon>
        <taxon>Actinomycetota</taxon>
        <taxon>Actinomycetes</taxon>
        <taxon>Kitasatosporales</taxon>
        <taxon>Streptomycetaceae</taxon>
        <taxon>Streptacidiphilus</taxon>
    </lineage>
</organism>
<reference evidence="2" key="1">
    <citation type="submission" date="2016-10" db="EMBL/GenBank/DDBJ databases">
        <authorList>
            <person name="Varghese N."/>
        </authorList>
    </citation>
    <scope>NUCLEOTIDE SEQUENCE [LARGE SCALE GENOMIC DNA]</scope>
    <source>
        <strain evidence="2">DSM 45096 / BCRC 16803 / CGMCC 4.1857 / CIP 109030 / JCM 12277 / KCTC 19219 / NBRC 100920 / 33214</strain>
    </source>
</reference>
<dbReference type="RefSeq" id="WP_042457979.1">
    <property type="nucleotide sequence ID" value="NZ_BBPN01000050.1"/>
</dbReference>
<keyword evidence="2" id="KW-1185">Reference proteome</keyword>
<evidence type="ECO:0000313" key="2">
    <source>
        <dbReference type="Proteomes" id="UP000183015"/>
    </source>
</evidence>
<evidence type="ECO:0000313" key="1">
    <source>
        <dbReference type="EMBL" id="SEM59083.1"/>
    </source>
</evidence>
<dbReference type="Proteomes" id="UP000183015">
    <property type="component" value="Unassembled WGS sequence"/>
</dbReference>
<dbReference type="EMBL" id="FOAZ01000036">
    <property type="protein sequence ID" value="SEM59083.1"/>
    <property type="molecule type" value="Genomic_DNA"/>
</dbReference>